<evidence type="ECO:0000256" key="1">
    <source>
        <dbReference type="ARBA" id="ARBA00022475"/>
    </source>
</evidence>
<keyword evidence="4 6" id="KW-0472">Membrane</keyword>
<comment type="caution">
    <text evidence="8">The sequence shown here is derived from an EMBL/GenBank/DDBJ whole genome shotgun (WGS) entry which is preliminary data.</text>
</comment>
<evidence type="ECO:0000256" key="3">
    <source>
        <dbReference type="ARBA" id="ARBA00022989"/>
    </source>
</evidence>
<dbReference type="AlphaFoldDB" id="A0A2V1K1A6"/>
<evidence type="ECO:0000259" key="7">
    <source>
        <dbReference type="Pfam" id="PF06305"/>
    </source>
</evidence>
<sequence>MRYLVWTLRLLIFLLVLVFALGNTAPVAVTFYSGLVLQDIPLIVVMLAAFVLGAVFGLLLTIPGAMRRRREAARLRRELDRLQETTPAAPVQPAPAVIDTGLPAR</sequence>
<keyword evidence="9" id="KW-1185">Reference proteome</keyword>
<dbReference type="Pfam" id="PF06305">
    <property type="entry name" value="LapA_dom"/>
    <property type="match status" value="1"/>
</dbReference>
<dbReference type="InterPro" id="IPR010445">
    <property type="entry name" value="LapA_dom"/>
</dbReference>
<dbReference type="Proteomes" id="UP000245212">
    <property type="component" value="Unassembled WGS sequence"/>
</dbReference>
<evidence type="ECO:0000256" key="6">
    <source>
        <dbReference type="SAM" id="Phobius"/>
    </source>
</evidence>
<reference evidence="9" key="1">
    <citation type="submission" date="2018-05" db="EMBL/GenBank/DDBJ databases">
        <authorList>
            <person name="Li Y."/>
        </authorList>
    </citation>
    <scope>NUCLEOTIDE SEQUENCE [LARGE SCALE GENOMIC DNA]</scope>
    <source>
        <strain evidence="9">3d-2-2</strain>
    </source>
</reference>
<dbReference type="EMBL" id="QETA01000003">
    <property type="protein sequence ID" value="PWF23025.1"/>
    <property type="molecule type" value="Genomic_DNA"/>
</dbReference>
<keyword evidence="2 6" id="KW-0812">Transmembrane</keyword>
<keyword evidence="3 6" id="KW-1133">Transmembrane helix</keyword>
<evidence type="ECO:0000313" key="9">
    <source>
        <dbReference type="Proteomes" id="UP000245212"/>
    </source>
</evidence>
<proteinExistence type="predicted"/>
<feature type="region of interest" description="Disordered" evidence="5">
    <location>
        <begin position="81"/>
        <end position="105"/>
    </location>
</feature>
<organism evidence="8 9">
    <name type="scientific">Corticimicrobacter populi</name>
    <dbReference type="NCBI Taxonomy" id="2175229"/>
    <lineage>
        <taxon>Bacteria</taxon>
        <taxon>Pseudomonadati</taxon>
        <taxon>Pseudomonadota</taxon>
        <taxon>Betaproteobacteria</taxon>
        <taxon>Burkholderiales</taxon>
        <taxon>Alcaligenaceae</taxon>
        <taxon>Corticimicrobacter</taxon>
    </lineage>
</organism>
<feature type="transmembrane region" description="Helical" evidence="6">
    <location>
        <begin position="42"/>
        <end position="66"/>
    </location>
</feature>
<feature type="compositionally biased region" description="Low complexity" evidence="5">
    <location>
        <begin position="87"/>
        <end position="97"/>
    </location>
</feature>
<protein>
    <submittedName>
        <fullName evidence="8">DUF1049 domain-containing protein</fullName>
    </submittedName>
</protein>
<gene>
    <name evidence="8" type="ORF">DD235_08455</name>
</gene>
<evidence type="ECO:0000256" key="4">
    <source>
        <dbReference type="ARBA" id="ARBA00023136"/>
    </source>
</evidence>
<name>A0A2V1K1A6_9BURK</name>
<accession>A0A2V1K1A6</accession>
<dbReference type="RefSeq" id="WP_109061640.1">
    <property type="nucleotide sequence ID" value="NZ_QETA01000003.1"/>
</dbReference>
<evidence type="ECO:0000256" key="5">
    <source>
        <dbReference type="SAM" id="MobiDB-lite"/>
    </source>
</evidence>
<keyword evidence="1" id="KW-1003">Cell membrane</keyword>
<feature type="domain" description="Lipopolysaccharide assembly protein A" evidence="7">
    <location>
        <begin position="23"/>
        <end position="84"/>
    </location>
</feature>
<dbReference type="GO" id="GO:0005886">
    <property type="term" value="C:plasma membrane"/>
    <property type="evidence" value="ECO:0007669"/>
    <property type="project" value="InterPro"/>
</dbReference>
<evidence type="ECO:0000313" key="8">
    <source>
        <dbReference type="EMBL" id="PWF23025.1"/>
    </source>
</evidence>
<evidence type="ECO:0000256" key="2">
    <source>
        <dbReference type="ARBA" id="ARBA00022692"/>
    </source>
</evidence>